<name>A0A6A6BJV9_9PEZI</name>
<accession>A0A6A6BJV9</accession>
<evidence type="ECO:0000313" key="2">
    <source>
        <dbReference type="EMBL" id="KAF2144306.1"/>
    </source>
</evidence>
<dbReference type="EMBL" id="ML995480">
    <property type="protein sequence ID" value="KAF2144306.1"/>
    <property type="molecule type" value="Genomic_DNA"/>
</dbReference>
<dbReference type="Proteomes" id="UP000799438">
    <property type="component" value="Unassembled WGS sequence"/>
</dbReference>
<dbReference type="GeneID" id="54302972"/>
<feature type="region of interest" description="Disordered" evidence="1">
    <location>
        <begin position="212"/>
        <end position="237"/>
    </location>
</feature>
<dbReference type="AlphaFoldDB" id="A0A6A6BJV9"/>
<organism evidence="2 3">
    <name type="scientific">Aplosporella prunicola CBS 121167</name>
    <dbReference type="NCBI Taxonomy" id="1176127"/>
    <lineage>
        <taxon>Eukaryota</taxon>
        <taxon>Fungi</taxon>
        <taxon>Dikarya</taxon>
        <taxon>Ascomycota</taxon>
        <taxon>Pezizomycotina</taxon>
        <taxon>Dothideomycetes</taxon>
        <taxon>Dothideomycetes incertae sedis</taxon>
        <taxon>Botryosphaeriales</taxon>
        <taxon>Aplosporellaceae</taxon>
        <taxon>Aplosporella</taxon>
    </lineage>
</organism>
<gene>
    <name evidence="2" type="ORF">K452DRAFT_345810</name>
</gene>
<evidence type="ECO:0000256" key="1">
    <source>
        <dbReference type="SAM" id="MobiDB-lite"/>
    </source>
</evidence>
<sequence>MTSEGNAMLLEAINQYGSLSGILDASIRPRQRPLQRPGLKARIDQEDEPLLPESDYETELLFYLEIIIKATQGNESEGKDLILNQVHLRYKTPHHENRHVREVIVDDLRAVVSTLKHSRNFLNKFGKVIIDEERPTSTKPQSKRQSHVPSTATYANIIEDQDEIASLPNPRQGLKRAFHGDLGPGAPAVQEALLYTQRRRITRKTGGFIDLYGDTPSSESDTESEGPITAWKGDQEDSTAEWRNKQGLYHKELRFRRLEKELMASIQGLLSLYIDGQYVEVTEFPGEEKLWKKWQETDRKDKEGIKAANEAWTNHVQALDRAKTFLYLIRKERKVPIQPNVQQLFLQALYWKSLYDDRSNLLKDQKYVTALKKAHVSRRLYEAEHRPSKEDFNDLREDSAVDVLEHEDEGEDESVEEVEVLSECDDSDDEDFVPE</sequence>
<keyword evidence="3" id="KW-1185">Reference proteome</keyword>
<feature type="region of interest" description="Disordered" evidence="1">
    <location>
        <begin position="405"/>
        <end position="435"/>
    </location>
</feature>
<evidence type="ECO:0000313" key="3">
    <source>
        <dbReference type="Proteomes" id="UP000799438"/>
    </source>
</evidence>
<proteinExistence type="predicted"/>
<protein>
    <submittedName>
        <fullName evidence="2">Uncharacterized protein</fullName>
    </submittedName>
</protein>
<reference evidence="2" key="1">
    <citation type="journal article" date="2020" name="Stud. Mycol.">
        <title>101 Dothideomycetes genomes: a test case for predicting lifestyles and emergence of pathogens.</title>
        <authorList>
            <person name="Haridas S."/>
            <person name="Albert R."/>
            <person name="Binder M."/>
            <person name="Bloem J."/>
            <person name="Labutti K."/>
            <person name="Salamov A."/>
            <person name="Andreopoulos B."/>
            <person name="Baker S."/>
            <person name="Barry K."/>
            <person name="Bills G."/>
            <person name="Bluhm B."/>
            <person name="Cannon C."/>
            <person name="Castanera R."/>
            <person name="Culley D."/>
            <person name="Daum C."/>
            <person name="Ezra D."/>
            <person name="Gonzalez J."/>
            <person name="Henrissat B."/>
            <person name="Kuo A."/>
            <person name="Liang C."/>
            <person name="Lipzen A."/>
            <person name="Lutzoni F."/>
            <person name="Magnuson J."/>
            <person name="Mondo S."/>
            <person name="Nolan M."/>
            <person name="Ohm R."/>
            <person name="Pangilinan J."/>
            <person name="Park H.-J."/>
            <person name="Ramirez L."/>
            <person name="Alfaro M."/>
            <person name="Sun H."/>
            <person name="Tritt A."/>
            <person name="Yoshinaga Y."/>
            <person name="Zwiers L.-H."/>
            <person name="Turgeon B."/>
            <person name="Goodwin S."/>
            <person name="Spatafora J."/>
            <person name="Crous P."/>
            <person name="Grigoriev I."/>
        </authorList>
    </citation>
    <scope>NUCLEOTIDE SEQUENCE</scope>
    <source>
        <strain evidence="2">CBS 121167</strain>
    </source>
</reference>
<dbReference type="RefSeq" id="XP_033400018.1">
    <property type="nucleotide sequence ID" value="XM_033545464.1"/>
</dbReference>